<protein>
    <submittedName>
        <fullName evidence="1">Uncharacterized protein</fullName>
    </submittedName>
</protein>
<dbReference type="AlphaFoldDB" id="A0A0D2NNH9"/>
<dbReference type="Proteomes" id="UP000054270">
    <property type="component" value="Unassembled WGS sequence"/>
</dbReference>
<name>A0A0D2NNH9_HYPSF</name>
<organism evidence="1 2">
    <name type="scientific">Hypholoma sublateritium (strain FD-334 SS-4)</name>
    <dbReference type="NCBI Taxonomy" id="945553"/>
    <lineage>
        <taxon>Eukaryota</taxon>
        <taxon>Fungi</taxon>
        <taxon>Dikarya</taxon>
        <taxon>Basidiomycota</taxon>
        <taxon>Agaricomycotina</taxon>
        <taxon>Agaricomycetes</taxon>
        <taxon>Agaricomycetidae</taxon>
        <taxon>Agaricales</taxon>
        <taxon>Agaricineae</taxon>
        <taxon>Strophariaceae</taxon>
        <taxon>Hypholoma</taxon>
    </lineage>
</organism>
<evidence type="ECO:0000313" key="2">
    <source>
        <dbReference type="Proteomes" id="UP000054270"/>
    </source>
</evidence>
<reference evidence="2" key="1">
    <citation type="submission" date="2014-04" db="EMBL/GenBank/DDBJ databases">
        <title>Evolutionary Origins and Diversification of the Mycorrhizal Mutualists.</title>
        <authorList>
            <consortium name="DOE Joint Genome Institute"/>
            <consortium name="Mycorrhizal Genomics Consortium"/>
            <person name="Kohler A."/>
            <person name="Kuo A."/>
            <person name="Nagy L.G."/>
            <person name="Floudas D."/>
            <person name="Copeland A."/>
            <person name="Barry K.W."/>
            <person name="Cichocki N."/>
            <person name="Veneault-Fourrey C."/>
            <person name="LaButti K."/>
            <person name="Lindquist E.A."/>
            <person name="Lipzen A."/>
            <person name="Lundell T."/>
            <person name="Morin E."/>
            <person name="Murat C."/>
            <person name="Riley R."/>
            <person name="Ohm R."/>
            <person name="Sun H."/>
            <person name="Tunlid A."/>
            <person name="Henrissat B."/>
            <person name="Grigoriev I.V."/>
            <person name="Hibbett D.S."/>
            <person name="Martin F."/>
        </authorList>
    </citation>
    <scope>NUCLEOTIDE SEQUENCE [LARGE SCALE GENOMIC DNA]</scope>
    <source>
        <strain evidence="2">FD-334 SS-4</strain>
    </source>
</reference>
<keyword evidence="2" id="KW-1185">Reference proteome</keyword>
<accession>A0A0D2NNH9</accession>
<proteinExistence type="predicted"/>
<dbReference type="EMBL" id="KN817568">
    <property type="protein sequence ID" value="KJA20384.1"/>
    <property type="molecule type" value="Genomic_DNA"/>
</dbReference>
<evidence type="ECO:0000313" key="1">
    <source>
        <dbReference type="EMBL" id="KJA20384.1"/>
    </source>
</evidence>
<sequence>MSNEGGAHALGRFRYVLDGNAKRRPRKIHAYARSLFLSSAHAHSAAPQQAPRMRRLLNATAIALHPRSPWNQLNSTDTSTRSLRFRYPMRILGADRRACSSLLGASGSALALPLLTLRDAALVLSAGASNARGLLSDVFASCCVAALPVNDELHMREHAGAGGTCV</sequence>
<gene>
    <name evidence="1" type="ORF">HYPSUDRAFT_203872</name>
</gene>